<evidence type="ECO:0008006" key="4">
    <source>
        <dbReference type="Google" id="ProtNLM"/>
    </source>
</evidence>
<sequence length="144" mass="15796">MVRLLLFFFLIILRVPELASWRVGSFFKLPVPFGLWSFNPGVSGLHTADLPPLLGILDTSRSSLPGTQDGLDPKAAIPGSSLFVIFLLACCCSRAVHVEYHLVWCSQVSMCAFPFKDTPFQLCLCHEASLRCPCTESQSESSGT</sequence>
<dbReference type="EMBL" id="ML119052">
    <property type="protein sequence ID" value="ROT41481.1"/>
    <property type="molecule type" value="Genomic_DNA"/>
</dbReference>
<protein>
    <recommendedName>
        <fullName evidence="4">Secreted protein</fullName>
    </recommendedName>
</protein>
<feature type="signal peptide" evidence="1">
    <location>
        <begin position="1"/>
        <end position="20"/>
    </location>
</feature>
<dbReference type="GeneID" id="39581901"/>
<keyword evidence="3" id="KW-1185">Reference proteome</keyword>
<organism evidence="2 3">
    <name type="scientific">Sodiomyces alkalinus (strain CBS 110278 / VKM F-3762 / F11)</name>
    <name type="common">Alkaliphilic filamentous fungus</name>
    <dbReference type="NCBI Taxonomy" id="1314773"/>
    <lineage>
        <taxon>Eukaryota</taxon>
        <taxon>Fungi</taxon>
        <taxon>Dikarya</taxon>
        <taxon>Ascomycota</taxon>
        <taxon>Pezizomycotina</taxon>
        <taxon>Sordariomycetes</taxon>
        <taxon>Hypocreomycetidae</taxon>
        <taxon>Glomerellales</taxon>
        <taxon>Plectosphaerellaceae</taxon>
        <taxon>Sodiomyces</taxon>
    </lineage>
</organism>
<evidence type="ECO:0000256" key="1">
    <source>
        <dbReference type="SAM" id="SignalP"/>
    </source>
</evidence>
<keyword evidence="1" id="KW-0732">Signal</keyword>
<name>A0A3N2Q3X7_SODAK</name>
<evidence type="ECO:0000313" key="3">
    <source>
        <dbReference type="Proteomes" id="UP000272025"/>
    </source>
</evidence>
<dbReference type="AlphaFoldDB" id="A0A3N2Q3X7"/>
<reference evidence="2 3" key="1">
    <citation type="journal article" date="2018" name="Mol. Ecol.">
        <title>The obligate alkalophilic soda-lake fungus Sodiomyces alkalinus has shifted to a protein diet.</title>
        <authorList>
            <person name="Grum-Grzhimaylo A.A."/>
            <person name="Falkoski D.L."/>
            <person name="van den Heuvel J."/>
            <person name="Valero-Jimenez C.A."/>
            <person name="Min B."/>
            <person name="Choi I.G."/>
            <person name="Lipzen A."/>
            <person name="Daum C.G."/>
            <person name="Aanen D.K."/>
            <person name="Tsang A."/>
            <person name="Henrissat B."/>
            <person name="Bilanenko E.N."/>
            <person name="de Vries R.P."/>
            <person name="van Kan J.A.L."/>
            <person name="Grigoriev I.V."/>
            <person name="Debets A.J.M."/>
        </authorList>
    </citation>
    <scope>NUCLEOTIDE SEQUENCE [LARGE SCALE GENOMIC DNA]</scope>
    <source>
        <strain evidence="2 3">F11</strain>
    </source>
</reference>
<feature type="chain" id="PRO_5018013251" description="Secreted protein" evidence="1">
    <location>
        <begin position="21"/>
        <end position="144"/>
    </location>
</feature>
<proteinExistence type="predicted"/>
<evidence type="ECO:0000313" key="2">
    <source>
        <dbReference type="EMBL" id="ROT41481.1"/>
    </source>
</evidence>
<dbReference type="RefSeq" id="XP_028469287.1">
    <property type="nucleotide sequence ID" value="XM_028613423.1"/>
</dbReference>
<accession>A0A3N2Q3X7</accession>
<dbReference type="Proteomes" id="UP000272025">
    <property type="component" value="Unassembled WGS sequence"/>
</dbReference>
<gene>
    <name evidence="2" type="ORF">SODALDRAFT_349453</name>
</gene>